<dbReference type="SMART" id="SM00211">
    <property type="entry name" value="TY"/>
    <property type="match status" value="1"/>
</dbReference>
<dbReference type="Pfam" id="PF12662">
    <property type="entry name" value="cEGF"/>
    <property type="match status" value="1"/>
</dbReference>
<dbReference type="Gene3D" id="2.120.10.30">
    <property type="entry name" value="TolB, C-terminal domain"/>
    <property type="match status" value="1"/>
</dbReference>
<evidence type="ECO:0000256" key="5">
    <source>
        <dbReference type="ARBA" id="ARBA00022530"/>
    </source>
</evidence>
<evidence type="ECO:0000256" key="3">
    <source>
        <dbReference type="ARBA" id="ARBA00006046"/>
    </source>
</evidence>
<dbReference type="CDD" id="cd00255">
    <property type="entry name" value="nidG2"/>
    <property type="match status" value="1"/>
</dbReference>
<keyword evidence="8" id="KW-0732">Signal</keyword>
<dbReference type="EMBL" id="JAINUF010000005">
    <property type="protein sequence ID" value="KAJ8361421.1"/>
    <property type="molecule type" value="Genomic_DNA"/>
</dbReference>
<proteinExistence type="inferred from homology"/>
<dbReference type="FunFam" id="2.10.25.10:FF:000038">
    <property type="entry name" value="Fibrillin 2"/>
    <property type="match status" value="1"/>
</dbReference>
<comment type="subcellular location">
    <subcellularLocation>
        <location evidence="2">Mitochondrion matrix</location>
    </subcellularLocation>
    <subcellularLocation>
        <location evidence="1">Secreted</location>
        <location evidence="1">Extracellular space</location>
        <location evidence="1">Extracellular matrix</location>
        <location evidence="1">Basement membrane</location>
    </subcellularLocation>
</comment>
<dbReference type="FunFam" id="2.10.25.10:FF:000003">
    <property type="entry name" value="fibrillin-1 isoform X1"/>
    <property type="match status" value="1"/>
</dbReference>
<dbReference type="SMART" id="SM00181">
    <property type="entry name" value="EGF"/>
    <property type="match status" value="6"/>
</dbReference>
<dbReference type="InterPro" id="IPR049883">
    <property type="entry name" value="NOTCH1_EGF-like"/>
</dbReference>
<dbReference type="InterPro" id="IPR018097">
    <property type="entry name" value="EGF_Ca-bd_CS"/>
</dbReference>
<dbReference type="PROSITE" id="PS00010">
    <property type="entry name" value="ASX_HYDROXYL"/>
    <property type="match status" value="3"/>
</dbReference>
<dbReference type="FunFam" id="2.120.10.30:FF:000030">
    <property type="entry name" value="Nidogen 1"/>
    <property type="match status" value="1"/>
</dbReference>
<dbReference type="CDD" id="cd00191">
    <property type="entry name" value="TY"/>
    <property type="match status" value="1"/>
</dbReference>
<evidence type="ECO:0000259" key="22">
    <source>
        <dbReference type="PROSITE" id="PS50026"/>
    </source>
</evidence>
<dbReference type="InterPro" id="IPR009030">
    <property type="entry name" value="Growth_fac_rcpt_cys_sf"/>
</dbReference>
<evidence type="ECO:0000256" key="7">
    <source>
        <dbReference type="ARBA" id="ARBA00022630"/>
    </source>
</evidence>
<dbReference type="GO" id="GO:0005509">
    <property type="term" value="F:calcium ion binding"/>
    <property type="evidence" value="ECO:0007669"/>
    <property type="project" value="InterPro"/>
</dbReference>
<evidence type="ECO:0000256" key="4">
    <source>
        <dbReference type="ARBA" id="ARBA00022525"/>
    </source>
</evidence>
<evidence type="ECO:0000256" key="1">
    <source>
        <dbReference type="ARBA" id="ARBA00004302"/>
    </source>
</evidence>
<keyword evidence="27" id="KW-1185">Reference proteome</keyword>
<dbReference type="GO" id="GO:0005759">
    <property type="term" value="C:mitochondrial matrix"/>
    <property type="evidence" value="ECO:0007669"/>
    <property type="project" value="UniProtKB-SubCell"/>
</dbReference>
<evidence type="ECO:0000256" key="10">
    <source>
        <dbReference type="ARBA" id="ARBA00022827"/>
    </source>
</evidence>
<keyword evidence="13" id="KW-0130">Cell adhesion</keyword>
<feature type="domain" description="NIDO" evidence="25">
    <location>
        <begin position="65"/>
        <end position="226"/>
    </location>
</feature>
<reference evidence="26" key="1">
    <citation type="journal article" date="2023" name="Science">
        <title>Genome structures resolve the early diversification of teleost fishes.</title>
        <authorList>
            <person name="Parey E."/>
            <person name="Louis A."/>
            <person name="Montfort J."/>
            <person name="Bouchez O."/>
            <person name="Roques C."/>
            <person name="Iampietro C."/>
            <person name="Lluch J."/>
            <person name="Castinel A."/>
            <person name="Donnadieu C."/>
            <person name="Desvignes T."/>
            <person name="Floi Bucao C."/>
            <person name="Jouanno E."/>
            <person name="Wen M."/>
            <person name="Mejri S."/>
            <person name="Dirks R."/>
            <person name="Jansen H."/>
            <person name="Henkel C."/>
            <person name="Chen W.J."/>
            <person name="Zahm M."/>
            <person name="Cabau C."/>
            <person name="Klopp C."/>
            <person name="Thompson A.W."/>
            <person name="Robinson-Rechavi M."/>
            <person name="Braasch I."/>
            <person name="Lecointre G."/>
            <person name="Bobe J."/>
            <person name="Postlethwait J.H."/>
            <person name="Berthelot C."/>
            <person name="Roest Crollius H."/>
            <person name="Guiguen Y."/>
        </authorList>
    </citation>
    <scope>NUCLEOTIDE SEQUENCE</scope>
    <source>
        <strain evidence="26">WJC10195</strain>
    </source>
</reference>
<dbReference type="GO" id="GO:0016491">
    <property type="term" value="F:oxidoreductase activity"/>
    <property type="evidence" value="ECO:0007669"/>
    <property type="project" value="InterPro"/>
</dbReference>
<dbReference type="SMART" id="SM00539">
    <property type="entry name" value="NIDO"/>
    <property type="match status" value="1"/>
</dbReference>
<evidence type="ECO:0000256" key="12">
    <source>
        <dbReference type="ARBA" id="ARBA00022869"/>
    </source>
</evidence>
<feature type="domain" description="EGF-like" evidence="22">
    <location>
        <begin position="667"/>
        <end position="709"/>
    </location>
</feature>
<dbReference type="PROSITE" id="PS50026">
    <property type="entry name" value="EGF_3"/>
    <property type="match status" value="5"/>
</dbReference>
<dbReference type="InterPro" id="IPR026823">
    <property type="entry name" value="cEGF"/>
</dbReference>
<dbReference type="Pfam" id="PF07474">
    <property type="entry name" value="G2F"/>
    <property type="match status" value="1"/>
</dbReference>
<dbReference type="SUPFAM" id="SSF57184">
    <property type="entry name" value="Growth factor receptor domain"/>
    <property type="match status" value="2"/>
</dbReference>
<gene>
    <name evidence="26" type="ORF">SKAU_G00179460</name>
</gene>
<keyword evidence="15" id="KW-0325">Glycoprotein</keyword>
<dbReference type="Pfam" id="PF13450">
    <property type="entry name" value="NAD_binding_8"/>
    <property type="match status" value="1"/>
</dbReference>
<keyword evidence="14 21" id="KW-1015">Disulfide bond</keyword>
<evidence type="ECO:0000256" key="20">
    <source>
        <dbReference type="PROSITE-ProRule" id="PRU00461"/>
    </source>
</evidence>
<keyword evidence="7" id="KW-0285">Flavoprotein</keyword>
<dbReference type="Proteomes" id="UP001152622">
    <property type="component" value="Chromosome 5"/>
</dbReference>
<dbReference type="PROSITE" id="PS51162">
    <property type="entry name" value="THYROGLOBULIN_1_2"/>
    <property type="match status" value="1"/>
</dbReference>
<dbReference type="SUPFAM" id="SSF63825">
    <property type="entry name" value="YWTD domain"/>
    <property type="match status" value="1"/>
</dbReference>
<dbReference type="Pfam" id="PF01593">
    <property type="entry name" value="Amino_oxidase"/>
    <property type="match status" value="1"/>
</dbReference>
<keyword evidence="10" id="KW-0274">FAD</keyword>
<feature type="domain" description="EGF-like" evidence="22">
    <location>
        <begin position="625"/>
        <end position="666"/>
    </location>
</feature>
<keyword evidence="12" id="KW-0084">Basement membrane</keyword>
<dbReference type="InterPro" id="IPR009017">
    <property type="entry name" value="GFP"/>
</dbReference>
<feature type="domain" description="Thyroglobulin type-1" evidence="24">
    <location>
        <begin position="801"/>
        <end position="875"/>
    </location>
</feature>
<dbReference type="GO" id="GO:0030855">
    <property type="term" value="P:epithelial cell differentiation"/>
    <property type="evidence" value="ECO:0007669"/>
    <property type="project" value="UniProtKB-ARBA"/>
</dbReference>
<dbReference type="PROSITE" id="PS01187">
    <property type="entry name" value="EGF_CA"/>
    <property type="match status" value="1"/>
</dbReference>
<feature type="domain" description="EGF-like" evidence="22">
    <location>
        <begin position="758"/>
        <end position="796"/>
    </location>
</feature>
<organism evidence="26 27">
    <name type="scientific">Synaphobranchus kaupii</name>
    <name type="common">Kaup's arrowtooth eel</name>
    <dbReference type="NCBI Taxonomy" id="118154"/>
    <lineage>
        <taxon>Eukaryota</taxon>
        <taxon>Metazoa</taxon>
        <taxon>Chordata</taxon>
        <taxon>Craniata</taxon>
        <taxon>Vertebrata</taxon>
        <taxon>Euteleostomi</taxon>
        <taxon>Actinopterygii</taxon>
        <taxon>Neopterygii</taxon>
        <taxon>Teleostei</taxon>
        <taxon>Anguilliformes</taxon>
        <taxon>Synaphobranchidae</taxon>
        <taxon>Synaphobranchus</taxon>
    </lineage>
</organism>
<evidence type="ECO:0000256" key="17">
    <source>
        <dbReference type="ARBA" id="ARBA00038825"/>
    </source>
</evidence>
<comment type="caution">
    <text evidence="26">The sequence shown here is derived from an EMBL/GenBank/DDBJ whole genome shotgun (WGS) entry which is preliminary data.</text>
</comment>
<dbReference type="Gene3D" id="2.10.25.10">
    <property type="entry name" value="Laminin"/>
    <property type="match status" value="5"/>
</dbReference>
<dbReference type="CDD" id="cd00054">
    <property type="entry name" value="EGF_CA"/>
    <property type="match status" value="4"/>
</dbReference>
<dbReference type="SMART" id="SM00135">
    <property type="entry name" value="LY"/>
    <property type="match status" value="5"/>
</dbReference>
<dbReference type="InterPro" id="IPR006605">
    <property type="entry name" value="G2_nidogen/fibulin_G2F"/>
</dbReference>
<evidence type="ECO:0000256" key="9">
    <source>
        <dbReference type="ARBA" id="ARBA00022737"/>
    </source>
</evidence>
<evidence type="ECO:0000256" key="8">
    <source>
        <dbReference type="ARBA" id="ARBA00022729"/>
    </source>
</evidence>
<dbReference type="PROSITE" id="PS51220">
    <property type="entry name" value="NIDO"/>
    <property type="match status" value="1"/>
</dbReference>
<feature type="domain" description="EGF-like" evidence="22">
    <location>
        <begin position="714"/>
        <end position="757"/>
    </location>
</feature>
<dbReference type="PROSITE" id="PS00484">
    <property type="entry name" value="THYROGLOBULIN_1_1"/>
    <property type="match status" value="1"/>
</dbReference>
<feature type="repeat" description="LDL-receptor class B" evidence="20">
    <location>
        <begin position="1032"/>
        <end position="1076"/>
    </location>
</feature>
<dbReference type="PROSITE" id="PS51120">
    <property type="entry name" value="LDLRB"/>
    <property type="match status" value="3"/>
</dbReference>
<dbReference type="InterPro" id="IPR001881">
    <property type="entry name" value="EGF-like_Ca-bd_dom"/>
</dbReference>
<dbReference type="PROSITE" id="PS01186">
    <property type="entry name" value="EGF_2"/>
    <property type="match status" value="5"/>
</dbReference>
<dbReference type="InterPro" id="IPR000152">
    <property type="entry name" value="EGF-type_Asp/Asn_hydroxyl_site"/>
</dbReference>
<comment type="caution">
    <text evidence="19">Lacks conserved residue(s) required for the propagation of feature annotation.</text>
</comment>
<accession>A0A9Q1FM64</accession>
<dbReference type="InterPro" id="IPR011042">
    <property type="entry name" value="6-blade_b-propeller_TolB-like"/>
</dbReference>
<dbReference type="GO" id="GO:0005604">
    <property type="term" value="C:basement membrane"/>
    <property type="evidence" value="ECO:0007669"/>
    <property type="project" value="UniProtKB-SubCell"/>
</dbReference>
<keyword evidence="5" id="KW-0272">Extracellular matrix</keyword>
<dbReference type="Pfam" id="PF00086">
    <property type="entry name" value="Thyroglobulin_1"/>
    <property type="match status" value="1"/>
</dbReference>
<dbReference type="InterPro" id="IPR003886">
    <property type="entry name" value="NIDO_dom"/>
</dbReference>
<name>A0A9Q1FM64_SYNKA</name>
<evidence type="ECO:0000313" key="27">
    <source>
        <dbReference type="Proteomes" id="UP001152622"/>
    </source>
</evidence>
<evidence type="ECO:0000256" key="6">
    <source>
        <dbReference type="ARBA" id="ARBA00022536"/>
    </source>
</evidence>
<dbReference type="Pfam" id="PF00058">
    <property type="entry name" value="Ldl_recept_b"/>
    <property type="match status" value="3"/>
</dbReference>
<evidence type="ECO:0000256" key="14">
    <source>
        <dbReference type="ARBA" id="ARBA00023157"/>
    </source>
</evidence>
<dbReference type="InterPro" id="IPR000716">
    <property type="entry name" value="Thyroglobulin_1"/>
</dbReference>
<feature type="domain" description="EGF-like" evidence="22">
    <location>
        <begin position="349"/>
        <end position="389"/>
    </location>
</feature>
<feature type="repeat" description="LDL-receptor class B" evidence="20">
    <location>
        <begin position="946"/>
        <end position="988"/>
    </location>
</feature>
<dbReference type="InterPro" id="IPR024731">
    <property type="entry name" value="NELL2-like_EGF"/>
</dbReference>
<dbReference type="InterPro" id="IPR002937">
    <property type="entry name" value="Amino_oxidase"/>
</dbReference>
<keyword evidence="9" id="KW-0677">Repeat</keyword>
<evidence type="ECO:0000256" key="11">
    <source>
        <dbReference type="ARBA" id="ARBA00022837"/>
    </source>
</evidence>
<dbReference type="InterPro" id="IPR036857">
    <property type="entry name" value="Thyroglobulin_1_sf"/>
</dbReference>
<evidence type="ECO:0000256" key="18">
    <source>
        <dbReference type="ARBA" id="ARBA00040298"/>
    </source>
</evidence>
<dbReference type="Pfam" id="PF07645">
    <property type="entry name" value="EGF_CA"/>
    <property type="match status" value="1"/>
</dbReference>
<dbReference type="GO" id="GO:0007160">
    <property type="term" value="P:cell-matrix adhesion"/>
    <property type="evidence" value="ECO:0007669"/>
    <property type="project" value="InterPro"/>
</dbReference>
<dbReference type="Pfam" id="PF06119">
    <property type="entry name" value="NIDO"/>
    <property type="match status" value="1"/>
</dbReference>
<dbReference type="InterPro" id="IPR000033">
    <property type="entry name" value="LDLR_classB_rpt"/>
</dbReference>
<keyword evidence="6 19" id="KW-0245">EGF-like domain</keyword>
<dbReference type="PANTHER" id="PTHR10668">
    <property type="entry name" value="PHYTOENE DEHYDROGENASE"/>
    <property type="match status" value="1"/>
</dbReference>
<dbReference type="SMART" id="SM00179">
    <property type="entry name" value="EGF_CA"/>
    <property type="match status" value="4"/>
</dbReference>
<evidence type="ECO:0000259" key="23">
    <source>
        <dbReference type="PROSITE" id="PS50993"/>
    </source>
</evidence>
<evidence type="ECO:0000256" key="2">
    <source>
        <dbReference type="ARBA" id="ARBA00004305"/>
    </source>
</evidence>
<comment type="function">
    <text evidence="16">Probable oxidoreductase that may play a role as regulator of mitochondrial function.</text>
</comment>
<evidence type="ECO:0000313" key="26">
    <source>
        <dbReference type="EMBL" id="KAJ8361421.1"/>
    </source>
</evidence>
<keyword evidence="11" id="KW-0106">Calcium</keyword>
<evidence type="ECO:0000256" key="21">
    <source>
        <dbReference type="PROSITE-ProRule" id="PRU00500"/>
    </source>
</evidence>
<keyword evidence="4" id="KW-0964">Secreted</keyword>
<dbReference type="InterPro" id="IPR036188">
    <property type="entry name" value="FAD/NAD-bd_sf"/>
</dbReference>
<evidence type="ECO:0000259" key="24">
    <source>
        <dbReference type="PROSITE" id="PS51162"/>
    </source>
</evidence>
<comment type="subunit">
    <text evidence="17">Interacts with COX5B; this interaction may contribute to localize PYROXD2 to the inner face of the inner mitochondrial membrane.</text>
</comment>
<evidence type="ECO:0000259" key="25">
    <source>
        <dbReference type="PROSITE" id="PS51220"/>
    </source>
</evidence>
<dbReference type="FunFam" id="2.10.25.10:FF:000297">
    <property type="entry name" value="Nidogen 1"/>
    <property type="match status" value="1"/>
</dbReference>
<dbReference type="PANTHER" id="PTHR10668:SF103">
    <property type="entry name" value="PYRIDINE NUCLEOTIDE-DISULFIDE OXIDOREDUCTASE DOMAIN-CONTAINING PROTEIN 2"/>
    <property type="match status" value="1"/>
</dbReference>
<dbReference type="Gene3D" id="3.50.50.60">
    <property type="entry name" value="FAD/NAD(P)-binding domain"/>
    <property type="match status" value="2"/>
</dbReference>
<sequence length="1768" mass="192802">MAGLDDPPRICGVDAELPLDKPVLFYDGKFDSVYINTNGFIAVGQPDPESEYLGNMPATVGMIAALVGDLDTSDGVGQVYYRQDSSPAVLQRAAKHINHAFPEDDAVEPRHSLVVTWVGVAPHDPQNGGNQQRNTFQLVIASGETVSYAILLYPNEGMQFLSTPLVGRSEPLQAGFGKGLVKFLIWSTRQGPYYRITSEEEESVRKLAEQTNSGKQGVWVFEIGTSPYFSAVAPGEVTELPGAAPQERGGDTGAEGSRPHIPIEQAVEYPPYEPDPEVPQRPVYPLLEEQRPQEPYEEPNPHQPAQNPVHPILDPVQPVPVHPVQYQPENPEVVVVDDSDINVDVFSYNIETCANNRRTCSNFADCRDYPNGYCCHCRPGFYGNGKQCLAEGKPQRMNGKVNGRVFVGTSPSPVELSGNDLHSYVVANDGRAYVAISTIPSPLGPSLLPLSSLGGVIGWAFALEQPGHKNGFSILGGEFTRQAEVTFLPGNEKLSIKQEFKGIDEHDHLLVNTELEGTVPEIPLGSSVEIDPYSEIYHYSSSLITSSATRDYKLKLPDGTTEIRTFQWRQTIVFQGCPHDDSARNMVPTQQLSVDQVFVMYDPGNQLIRYAMSNKIGSIHGGQPEENPCFTGRHGCDTNAICRPSQGSQFTCECGSGFTGDGRRCYDVDECRENPRVCGPNALCNNQPGTFRCECADGYEFATDGRTCVEGDRPTDHCQEGSHDCDVAERAQCSYTGGSSYVCSCLPGFVGDGRRCQDIDECQPGRCHQDAVCYNTQGSYTCQCRPGFYGDGVQCSSEGEKTLCERHRENVLASSGFGPRGPRPAPGQYVPTCDAQGAYEPTQCHGSIGECWCVDRHGAEIPGTRTGRGSSRPLCIEQEVRPPVVGPTPRPDVKPLPPGTHLLFAQSGKIEHVPLEGYDMKKDEAKAVLHLPEKVVIGVAYDCVEKMVYWSDITAPAISRASLQGGDPTPIITTDLESPEGVAVDHLGRTLFWTDSMRDRIEVASLDGTNRRVLFDTDLINPRAIITDPVNGYLYWADWNRDAPKIESSYMDGTNRKVLVKDDLGLPNALTYDPQSSLLCWADAGTHKVECMNPARSDRRTVLEGVLYPFGMTSYGKNLYYTDWRRDAVVAVDRPAGKESDKFHPQKRSRVYGITTAYAQCPTGRNYCAVNNGGCTHLCLATPSGRSCLCPDNAVGVSCVEREGRSGTVTRACHATALRTRYDALVIGGGHNGLVAAAYLQKGGVKTAVLERRHVIGGAAVSEEIIPGFHFSRASYLLSLLRPHIYKDLELKKHGLKVYVRNPHAFTPMLEEGVGGQPPRSLLLGSDPEQNMREIGKFSEKDAKAYPVFNTHLEKLASAIHPLLDAPPVDIPGVTQGPLRRRLAALNTLRPLIKTGLKLGKNIPDFYELITAPINKILNRWFESEPLRATLATDAVIGAMTSPSNPGSGYVLLHHVMGELEKEKGAWGYVEGGMGGVSKSIANSARAYGAAIFTEQEVEQVLIGQDGGAEGVVLKDGSEVRSKVVLSNATPYVTFKKLAPQGSLPPEFMKAVSQIDYTSPVTKINVAVNRLPNFLAAPNAPDGTPGPHHQCSIHLNCESVDVLEAAYREGKQGRPSSRPMLEMCIPSVLDPTLAPPGCHVISIFTQYTPYWLEGERAWTEEDREQFANSAFDWIERYAPGFKSSIVGKEVLAPPDLERIFGLTGGNIFHGAMSLDQLYLARPLPSLSDYRTPIRGLYLCGSGSHPGGGVMGSSGWNAAMTVLTDLRRS</sequence>
<evidence type="ECO:0000256" key="16">
    <source>
        <dbReference type="ARBA" id="ARBA00037217"/>
    </source>
</evidence>
<evidence type="ECO:0000256" key="19">
    <source>
        <dbReference type="PROSITE-ProRule" id="PRU00076"/>
    </source>
</evidence>
<feature type="domain" description="Nidogen G2 beta-barrel" evidence="23">
    <location>
        <begin position="393"/>
        <end position="626"/>
    </location>
</feature>
<dbReference type="PROSITE" id="PS50993">
    <property type="entry name" value="NIDOGEN_G2"/>
    <property type="match status" value="1"/>
</dbReference>
<dbReference type="Pfam" id="PF12947">
    <property type="entry name" value="EGF_3"/>
    <property type="match status" value="2"/>
</dbReference>
<dbReference type="SMART" id="SM00682">
    <property type="entry name" value="G2F"/>
    <property type="match status" value="1"/>
</dbReference>
<dbReference type="InterPro" id="IPR000742">
    <property type="entry name" value="EGF"/>
</dbReference>
<protein>
    <recommendedName>
        <fullName evidence="18">Pyridine nucleotide-disulfide oxidoreductase domain-containing protein 2</fullName>
    </recommendedName>
</protein>
<dbReference type="SUPFAM" id="SSF51905">
    <property type="entry name" value="FAD/NAD(P)-binding domain"/>
    <property type="match status" value="1"/>
</dbReference>
<dbReference type="SUPFAM" id="SSF54511">
    <property type="entry name" value="GFP-like"/>
    <property type="match status" value="1"/>
</dbReference>
<feature type="repeat" description="LDL-receptor class B" evidence="20">
    <location>
        <begin position="989"/>
        <end position="1031"/>
    </location>
</feature>
<dbReference type="SUPFAM" id="SSF57610">
    <property type="entry name" value="Thyroglobulin type-1 domain"/>
    <property type="match status" value="1"/>
</dbReference>
<dbReference type="OrthoDB" id="7777654at2759"/>
<evidence type="ECO:0000256" key="15">
    <source>
        <dbReference type="ARBA" id="ARBA00023180"/>
    </source>
</evidence>
<evidence type="ECO:0000256" key="13">
    <source>
        <dbReference type="ARBA" id="ARBA00022889"/>
    </source>
</evidence>
<comment type="similarity">
    <text evidence="3">Belongs to the carotenoid/retinoid oxidoreductase family.</text>
</comment>
<dbReference type="Gene3D" id="4.10.800.10">
    <property type="entry name" value="Thyroglobulin type-1"/>
    <property type="match status" value="1"/>
</dbReference>
<dbReference type="Gene3D" id="2.40.155.10">
    <property type="entry name" value="Green fluorescent protein"/>
    <property type="match status" value="1"/>
</dbReference>
<feature type="disulfide bond" evidence="21">
    <location>
        <begin position="844"/>
        <end position="851"/>
    </location>
</feature>